<dbReference type="OrthoDB" id="48036at2759"/>
<dbReference type="EMBL" id="KN838863">
    <property type="protein sequence ID" value="KIJ93135.1"/>
    <property type="molecule type" value="Genomic_DNA"/>
</dbReference>
<proteinExistence type="predicted"/>
<feature type="compositionally biased region" description="Basic and acidic residues" evidence="1">
    <location>
        <begin position="102"/>
        <end position="117"/>
    </location>
</feature>
<evidence type="ECO:0000313" key="3">
    <source>
        <dbReference type="Proteomes" id="UP000054477"/>
    </source>
</evidence>
<reference evidence="3" key="2">
    <citation type="submission" date="2015-01" db="EMBL/GenBank/DDBJ databases">
        <title>Evolutionary Origins and Diversification of the Mycorrhizal Mutualists.</title>
        <authorList>
            <consortium name="DOE Joint Genome Institute"/>
            <consortium name="Mycorrhizal Genomics Consortium"/>
            <person name="Kohler A."/>
            <person name="Kuo A."/>
            <person name="Nagy L.G."/>
            <person name="Floudas D."/>
            <person name="Copeland A."/>
            <person name="Barry K.W."/>
            <person name="Cichocki N."/>
            <person name="Veneault-Fourrey C."/>
            <person name="LaButti K."/>
            <person name="Lindquist E.A."/>
            <person name="Lipzen A."/>
            <person name="Lundell T."/>
            <person name="Morin E."/>
            <person name="Murat C."/>
            <person name="Riley R."/>
            <person name="Ohm R."/>
            <person name="Sun H."/>
            <person name="Tunlid A."/>
            <person name="Henrissat B."/>
            <person name="Grigoriev I.V."/>
            <person name="Hibbett D.S."/>
            <person name="Martin F."/>
        </authorList>
    </citation>
    <scope>NUCLEOTIDE SEQUENCE [LARGE SCALE GENOMIC DNA]</scope>
    <source>
        <strain evidence="3">LaAM-08-1</strain>
    </source>
</reference>
<dbReference type="InterPro" id="IPR052436">
    <property type="entry name" value="LTO1_adapter"/>
</dbReference>
<sequence>MWEELGYYKGFALTWRAIHEKQSRQDHRSISHIRNLLELISQFPTVNPSAADAASDVDISKLLRQTRSKYKILCSNLGVRPRLTALGQTPSQDHEEGDMDIPEQKHQMPARKIEKGKPSKPVTRQDLAY</sequence>
<name>A0A0C9WQ19_9AGAR</name>
<organism evidence="2 3">
    <name type="scientific">Laccaria amethystina LaAM-08-1</name>
    <dbReference type="NCBI Taxonomy" id="1095629"/>
    <lineage>
        <taxon>Eukaryota</taxon>
        <taxon>Fungi</taxon>
        <taxon>Dikarya</taxon>
        <taxon>Basidiomycota</taxon>
        <taxon>Agaricomycotina</taxon>
        <taxon>Agaricomycetes</taxon>
        <taxon>Agaricomycetidae</taxon>
        <taxon>Agaricales</taxon>
        <taxon>Agaricineae</taxon>
        <taxon>Hydnangiaceae</taxon>
        <taxon>Laccaria</taxon>
    </lineage>
</organism>
<dbReference type="HOGENOM" id="CLU_093191_1_0_1"/>
<dbReference type="Proteomes" id="UP000054477">
    <property type="component" value="Unassembled WGS sequence"/>
</dbReference>
<keyword evidence="3" id="KW-1185">Reference proteome</keyword>
<accession>A0A0C9WQ19</accession>
<reference evidence="2 3" key="1">
    <citation type="submission" date="2014-04" db="EMBL/GenBank/DDBJ databases">
        <authorList>
            <consortium name="DOE Joint Genome Institute"/>
            <person name="Kuo A."/>
            <person name="Kohler A."/>
            <person name="Nagy L.G."/>
            <person name="Floudas D."/>
            <person name="Copeland A."/>
            <person name="Barry K.W."/>
            <person name="Cichocki N."/>
            <person name="Veneault-Fourrey C."/>
            <person name="LaButti K."/>
            <person name="Lindquist E.A."/>
            <person name="Lipzen A."/>
            <person name="Lundell T."/>
            <person name="Morin E."/>
            <person name="Murat C."/>
            <person name="Sun H."/>
            <person name="Tunlid A."/>
            <person name="Henrissat B."/>
            <person name="Grigoriev I.V."/>
            <person name="Hibbett D.S."/>
            <person name="Martin F."/>
            <person name="Nordberg H.P."/>
            <person name="Cantor M.N."/>
            <person name="Hua S.X."/>
        </authorList>
    </citation>
    <scope>NUCLEOTIDE SEQUENCE [LARGE SCALE GENOMIC DNA]</scope>
    <source>
        <strain evidence="2 3">LaAM-08-1</strain>
    </source>
</reference>
<dbReference type="STRING" id="1095629.A0A0C9WQ19"/>
<protein>
    <submittedName>
        <fullName evidence="2">Uncharacterized protein</fullName>
    </submittedName>
</protein>
<gene>
    <name evidence="2" type="ORF">K443DRAFT_684782</name>
</gene>
<evidence type="ECO:0000256" key="1">
    <source>
        <dbReference type="SAM" id="MobiDB-lite"/>
    </source>
</evidence>
<evidence type="ECO:0000313" key="2">
    <source>
        <dbReference type="EMBL" id="KIJ93135.1"/>
    </source>
</evidence>
<feature type="region of interest" description="Disordered" evidence="1">
    <location>
        <begin position="83"/>
        <end position="129"/>
    </location>
</feature>
<dbReference type="AlphaFoldDB" id="A0A0C9WQ19"/>
<dbReference type="PANTHER" id="PTHR28532:SF1">
    <property type="entry name" value="ORAL CANCER OVEREXPRESSED 1"/>
    <property type="match status" value="1"/>
</dbReference>
<dbReference type="PANTHER" id="PTHR28532">
    <property type="entry name" value="GEO13458P1"/>
    <property type="match status" value="1"/>
</dbReference>